<comment type="cofactor">
    <cofactor evidence="1">
        <name>Mg(2+)</name>
        <dbReference type="ChEBI" id="CHEBI:18420"/>
    </cofactor>
</comment>
<dbReference type="SUPFAM" id="SSF56784">
    <property type="entry name" value="HAD-like"/>
    <property type="match status" value="1"/>
</dbReference>
<dbReference type="SFLD" id="SFLDG01129">
    <property type="entry name" value="C1.5:_HAD__Beta-PGM__Phosphata"/>
    <property type="match status" value="1"/>
</dbReference>
<dbReference type="SFLD" id="SFLDS00003">
    <property type="entry name" value="Haloacid_Dehalogenase"/>
    <property type="match status" value="1"/>
</dbReference>
<dbReference type="PRINTS" id="PR00413">
    <property type="entry name" value="HADHALOGNASE"/>
</dbReference>
<dbReference type="Proteomes" id="UP000614996">
    <property type="component" value="Unassembled WGS sequence"/>
</dbReference>
<name>A0A8J4AD35_9ACTN</name>
<dbReference type="GO" id="GO:0044281">
    <property type="term" value="P:small molecule metabolic process"/>
    <property type="evidence" value="ECO:0007669"/>
    <property type="project" value="UniProtKB-ARBA"/>
</dbReference>
<comment type="caution">
    <text evidence="4">The sequence shown here is derived from an EMBL/GenBank/DDBJ whole genome shotgun (WGS) entry which is preliminary data.</text>
</comment>
<dbReference type="Gene3D" id="1.20.120.710">
    <property type="entry name" value="Haloacid dehalogenase hydrolase-like domain"/>
    <property type="match status" value="1"/>
</dbReference>
<sequence>MLTTVFFDLDATLVDFGPNAWRGTVRAVCGGLAAAAPGLDAAALADAYVTRYVARARAAGPGAQHPPGPIPSARTAWLGLWRQALTECRHPELAETAVDAYIERRRTDYALYEDVLGALDELRAAGRTIGVITNGPGDAQRAKIAATGLARYLDLVVISGEVETAKPGREIFDLAVGRAGSTADHACHVGDSLATDVAGARAAGLGAAIWLDRTGLVPAPGADARAYRIDTLRALPALLRDLDGH</sequence>
<evidence type="ECO:0000256" key="2">
    <source>
        <dbReference type="ARBA" id="ARBA00022801"/>
    </source>
</evidence>
<dbReference type="Gene3D" id="3.40.50.1000">
    <property type="entry name" value="HAD superfamily/HAD-like"/>
    <property type="match status" value="1"/>
</dbReference>
<accession>A0A8J4AD35</accession>
<dbReference type="InterPro" id="IPR051400">
    <property type="entry name" value="HAD-like_hydrolase"/>
</dbReference>
<proteinExistence type="predicted"/>
<evidence type="ECO:0000313" key="4">
    <source>
        <dbReference type="EMBL" id="GIL27462.1"/>
    </source>
</evidence>
<organism evidence="4 5">
    <name type="scientific">Actinocatenispora comari</name>
    <dbReference type="NCBI Taxonomy" id="2807577"/>
    <lineage>
        <taxon>Bacteria</taxon>
        <taxon>Bacillati</taxon>
        <taxon>Actinomycetota</taxon>
        <taxon>Actinomycetes</taxon>
        <taxon>Micromonosporales</taxon>
        <taxon>Micromonosporaceae</taxon>
        <taxon>Actinocatenispora</taxon>
    </lineage>
</organism>
<dbReference type="RefSeq" id="WP_207125205.1">
    <property type="nucleotide sequence ID" value="NZ_BOPO01000045.1"/>
</dbReference>
<reference evidence="5" key="1">
    <citation type="journal article" date="2021" name="Int. J. Syst. Evol. Microbiol.">
        <title>Actinocatenispora comari sp. nov., an endophytic actinomycete isolated from aerial parts of Comarum salesowianum.</title>
        <authorList>
            <person name="Oyunbileg N."/>
            <person name="Iizaka Y."/>
            <person name="Hamada M."/>
            <person name="Davaapurev B.O."/>
            <person name="Fukumoto A."/>
            <person name="Tsetseg B."/>
            <person name="Kato F."/>
            <person name="Tamura T."/>
            <person name="Batkhuu J."/>
            <person name="Anzai Y."/>
        </authorList>
    </citation>
    <scope>NUCLEOTIDE SEQUENCE [LARGE SCALE GENOMIC DNA]</scope>
    <source>
        <strain evidence="5">NUM-2625</strain>
    </source>
</reference>
<keyword evidence="3" id="KW-0460">Magnesium</keyword>
<evidence type="ECO:0008006" key="6">
    <source>
        <dbReference type="Google" id="ProtNLM"/>
    </source>
</evidence>
<dbReference type="EMBL" id="BOPO01000045">
    <property type="protein sequence ID" value="GIL27462.1"/>
    <property type="molecule type" value="Genomic_DNA"/>
</dbReference>
<evidence type="ECO:0000313" key="5">
    <source>
        <dbReference type="Proteomes" id="UP000614996"/>
    </source>
</evidence>
<dbReference type="AlphaFoldDB" id="A0A8J4AD35"/>
<dbReference type="PANTHER" id="PTHR46470">
    <property type="entry name" value="N-ACYLNEURAMINATE-9-PHOSPHATASE"/>
    <property type="match status" value="1"/>
</dbReference>
<dbReference type="NCBIfam" id="TIGR01549">
    <property type="entry name" value="HAD-SF-IA-v1"/>
    <property type="match status" value="1"/>
</dbReference>
<dbReference type="GO" id="GO:0016787">
    <property type="term" value="F:hydrolase activity"/>
    <property type="evidence" value="ECO:0007669"/>
    <property type="project" value="UniProtKB-KW"/>
</dbReference>
<gene>
    <name evidence="4" type="ORF">NUM_27160</name>
</gene>
<dbReference type="InterPro" id="IPR036412">
    <property type="entry name" value="HAD-like_sf"/>
</dbReference>
<dbReference type="Pfam" id="PF00702">
    <property type="entry name" value="Hydrolase"/>
    <property type="match status" value="1"/>
</dbReference>
<protein>
    <recommendedName>
        <fullName evidence="6">HAD family hydrolase</fullName>
    </recommendedName>
</protein>
<keyword evidence="5" id="KW-1185">Reference proteome</keyword>
<evidence type="ECO:0000256" key="3">
    <source>
        <dbReference type="ARBA" id="ARBA00022842"/>
    </source>
</evidence>
<keyword evidence="2" id="KW-0378">Hydrolase</keyword>
<dbReference type="InterPro" id="IPR006439">
    <property type="entry name" value="HAD-SF_hydro_IA"/>
</dbReference>
<dbReference type="InterPro" id="IPR023214">
    <property type="entry name" value="HAD_sf"/>
</dbReference>
<evidence type="ECO:0000256" key="1">
    <source>
        <dbReference type="ARBA" id="ARBA00001946"/>
    </source>
</evidence>